<keyword evidence="2" id="KW-1185">Reference proteome</keyword>
<evidence type="ECO:0000313" key="2">
    <source>
        <dbReference type="Proteomes" id="UP000188605"/>
    </source>
</evidence>
<evidence type="ECO:0000313" key="1">
    <source>
        <dbReference type="EMBL" id="ONI37660.1"/>
    </source>
</evidence>
<accession>A0ACC8X7U7</accession>
<reference evidence="1" key="1">
    <citation type="submission" date="2016-08" db="EMBL/GenBank/DDBJ databases">
        <authorList>
            <person name="Ngugi D.K."/>
            <person name="Miyake S."/>
            <person name="Stingl U."/>
        </authorList>
    </citation>
    <scope>NUCLEOTIDE SEQUENCE</scope>
    <source>
        <strain evidence="1">SCG-B11WGA-EpuloA1</strain>
    </source>
</reference>
<proteinExistence type="predicted"/>
<protein>
    <submittedName>
        <fullName evidence="1">Uncharacterized protein</fullName>
    </submittedName>
</protein>
<gene>
    <name evidence="1" type="ORF">AN396_12570</name>
</gene>
<dbReference type="EMBL" id="LJDB01000106">
    <property type="protein sequence ID" value="ONI37660.1"/>
    <property type="molecule type" value="Genomic_DNA"/>
</dbReference>
<comment type="caution">
    <text evidence="1">The sequence shown here is derived from an EMBL/GenBank/DDBJ whole genome shotgun (WGS) entry which is preliminary data.</text>
</comment>
<sequence>MKKIDHINVTVPNLEKAIEFYTNVLGYKVTHKFKGNDMEFIFVSDGNVTYEIIQGDVSQAKFDHIAYVSEDIKADYNYYKNLDSNLLQGEVNYLDFLFEAGMYYFFIQGPNGESIEFCQKG</sequence>
<organism evidence="1 2">
    <name type="scientific">Candidatus Epulonipiscium fishelsonii</name>
    <dbReference type="NCBI Taxonomy" id="77094"/>
    <lineage>
        <taxon>Bacteria</taxon>
        <taxon>Bacillati</taxon>
        <taxon>Bacillota</taxon>
        <taxon>Clostridia</taxon>
        <taxon>Lachnospirales</taxon>
        <taxon>Lachnospiraceae</taxon>
        <taxon>Candidatus Epulonipiscium</taxon>
    </lineage>
</organism>
<dbReference type="Proteomes" id="UP000188605">
    <property type="component" value="Unassembled WGS sequence"/>
</dbReference>
<name>A0ACC8X7U7_9FIRM</name>